<comment type="subcellular location">
    <subcellularLocation>
        <location evidence="1">Membrane</location>
        <topology evidence="1">Multi-pass membrane protein</topology>
    </subcellularLocation>
</comment>
<keyword evidence="4 6" id="KW-0472">Membrane</keyword>
<feature type="transmembrane region" description="Helical" evidence="6">
    <location>
        <begin position="239"/>
        <end position="260"/>
    </location>
</feature>
<keyword evidence="2 6" id="KW-0812">Transmembrane</keyword>
<keyword evidence="3 6" id="KW-1133">Transmembrane helix</keyword>
<dbReference type="InterPro" id="IPR007688">
    <property type="entry name" value="Conjugal_tfr_TrbL/VirB6"/>
</dbReference>
<reference evidence="7 8" key="1">
    <citation type="submission" date="2018-10" db="EMBL/GenBank/DDBJ databases">
        <title>Draft genome sequence of Zhongshania sp. DSW25-10.</title>
        <authorList>
            <person name="Oh J."/>
        </authorList>
    </citation>
    <scope>NUCLEOTIDE SEQUENCE [LARGE SCALE GENOMIC DNA]</scope>
    <source>
        <strain evidence="7 8">DSW25-10</strain>
    </source>
</reference>
<keyword evidence="8" id="KW-1185">Reference proteome</keyword>
<evidence type="ECO:0000256" key="4">
    <source>
        <dbReference type="ARBA" id="ARBA00023136"/>
    </source>
</evidence>
<sequence>MDDVAVIDRFLNVFSTYIDSGFGLLGSEVAFLTATLVVIDMTIAGLFWALSHATGQADDVLVRLIRKVLYVGAFAYIIGNFNMLAGIVFRSFTGLGLMASGSGMTAEEFLQPGRLAKVGVDAGAPILEQISEMAGFPEVFVNITPIVVLFLAWLVVILTFFVLAIQLFITLIEFKLTTLAGFVLVPFALWNKTAFLAEKVLGNVVSSGVKVLVLAVIIGIGTGLFAEFQVAPDEPSVDFALVIMLASLALLALGIFGPGIPTGLVSGSPQLGAGAMAGATLGAAGTAVALGAAATGVGGAVVAGARMAPSAVRMAAGSASAMKSAASGASSVMDSAASNTKYTTASGGQPAWARQLQRRQQLSHTATTVAHTLRGGDGGGSGSGPSLNDPDS</sequence>
<feature type="transmembrane region" description="Helical" evidence="6">
    <location>
        <begin position="68"/>
        <end position="89"/>
    </location>
</feature>
<evidence type="ECO:0000256" key="5">
    <source>
        <dbReference type="SAM" id="MobiDB-lite"/>
    </source>
</evidence>
<feature type="region of interest" description="Disordered" evidence="5">
    <location>
        <begin position="369"/>
        <end position="392"/>
    </location>
</feature>
<protein>
    <submittedName>
        <fullName evidence="7">P-type conjugative transfer protein TrbL</fullName>
    </submittedName>
</protein>
<evidence type="ECO:0000256" key="3">
    <source>
        <dbReference type="ARBA" id="ARBA00022989"/>
    </source>
</evidence>
<gene>
    <name evidence="7" type="primary">trbL</name>
    <name evidence="7" type="ORF">D0911_08850</name>
</gene>
<dbReference type="InterPro" id="IPR014150">
    <property type="entry name" value="Conjugal_tfr_TrbL"/>
</dbReference>
<dbReference type="EMBL" id="RHGB01000008">
    <property type="protein sequence ID" value="RNL64516.1"/>
    <property type="molecule type" value="Genomic_DNA"/>
</dbReference>
<dbReference type="NCBIfam" id="NF010449">
    <property type="entry name" value="PRK13875.1"/>
    <property type="match status" value="1"/>
</dbReference>
<evidence type="ECO:0000256" key="2">
    <source>
        <dbReference type="ARBA" id="ARBA00022692"/>
    </source>
</evidence>
<feature type="transmembrane region" description="Helical" evidence="6">
    <location>
        <begin position="29"/>
        <end position="48"/>
    </location>
</feature>
<dbReference type="RefSeq" id="WP_123182330.1">
    <property type="nucleotide sequence ID" value="NZ_RHGB01000008.1"/>
</dbReference>
<accession>A0ABX9W2V5</accession>
<proteinExistence type="predicted"/>
<evidence type="ECO:0000313" key="8">
    <source>
        <dbReference type="Proteomes" id="UP000274695"/>
    </source>
</evidence>
<comment type="caution">
    <text evidence="7">The sequence shown here is derived from an EMBL/GenBank/DDBJ whole genome shotgun (WGS) entry which is preliminary data.</text>
</comment>
<feature type="transmembrane region" description="Helical" evidence="6">
    <location>
        <begin position="209"/>
        <end position="227"/>
    </location>
</feature>
<evidence type="ECO:0000313" key="7">
    <source>
        <dbReference type="EMBL" id="RNL64516.1"/>
    </source>
</evidence>
<dbReference type="Pfam" id="PF04610">
    <property type="entry name" value="TrbL"/>
    <property type="match status" value="1"/>
</dbReference>
<dbReference type="Proteomes" id="UP000274695">
    <property type="component" value="Unassembled WGS sequence"/>
</dbReference>
<feature type="transmembrane region" description="Helical" evidence="6">
    <location>
        <begin position="176"/>
        <end position="197"/>
    </location>
</feature>
<feature type="transmembrane region" description="Helical" evidence="6">
    <location>
        <begin position="280"/>
        <end position="305"/>
    </location>
</feature>
<evidence type="ECO:0000256" key="6">
    <source>
        <dbReference type="SAM" id="Phobius"/>
    </source>
</evidence>
<name>A0ABX9W2V5_9GAMM</name>
<dbReference type="NCBIfam" id="TIGR02783">
    <property type="entry name" value="TrbL_P"/>
    <property type="match status" value="1"/>
</dbReference>
<organism evidence="7 8">
    <name type="scientific">Zhongshania marina</name>
    <dbReference type="NCBI Taxonomy" id="2304603"/>
    <lineage>
        <taxon>Bacteria</taxon>
        <taxon>Pseudomonadati</taxon>
        <taxon>Pseudomonadota</taxon>
        <taxon>Gammaproteobacteria</taxon>
        <taxon>Cellvibrionales</taxon>
        <taxon>Spongiibacteraceae</taxon>
        <taxon>Zhongshania</taxon>
    </lineage>
</organism>
<evidence type="ECO:0000256" key="1">
    <source>
        <dbReference type="ARBA" id="ARBA00004141"/>
    </source>
</evidence>
<feature type="transmembrane region" description="Helical" evidence="6">
    <location>
        <begin position="146"/>
        <end position="169"/>
    </location>
</feature>